<evidence type="ECO:0000256" key="1">
    <source>
        <dbReference type="ARBA" id="ARBA00004642"/>
    </source>
</evidence>
<evidence type="ECO:0000256" key="5">
    <source>
        <dbReference type="ARBA" id="ARBA00022833"/>
    </source>
</evidence>
<keyword evidence="11" id="KW-0131">Cell cycle</keyword>
<evidence type="ECO:0000256" key="8">
    <source>
        <dbReference type="ARBA" id="ARBA00023125"/>
    </source>
</evidence>
<dbReference type="Pfam" id="PF21787">
    <property type="entry name" value="TNP-like_RNaseH_N"/>
    <property type="match status" value="1"/>
</dbReference>
<sequence>MAYCCVPLCKSDEKKKPTGLSFHEPPADADARARWLAAIRREKWSPNTTSCYTKVCSRHFKEEDFIEGKRRHLKKGAVPSVFEEYPPHLQPKSTPARNTASIDKQVSATMARSDSANVNCCFSRGGSDCCAMDHVRRPTCVIKASRKTLSNYLGTTSGETGFSKLAEARLRVEAESLTVPQSRVCSLIVDEMKIREKLQYNKRQDCFVGHADVSLEQHGGDLT</sequence>
<keyword evidence="4 12" id="KW-0863">Zinc-finger</keyword>
<dbReference type="AlphaFoldDB" id="A0A9J6CV48"/>
<evidence type="ECO:0000256" key="12">
    <source>
        <dbReference type="PROSITE-ProRule" id="PRU00309"/>
    </source>
</evidence>
<keyword evidence="5" id="KW-0862">Zinc</keyword>
<evidence type="ECO:0000256" key="9">
    <source>
        <dbReference type="ARBA" id="ARBA00023163"/>
    </source>
</evidence>
<keyword evidence="7" id="KW-0175">Coiled coil</keyword>
<accession>A0A9J6CV48</accession>
<dbReference type="SMART" id="SM00980">
    <property type="entry name" value="THAP"/>
    <property type="match status" value="1"/>
</dbReference>
<dbReference type="PANTHER" id="PTHR46600">
    <property type="entry name" value="THAP DOMAIN-CONTAINING"/>
    <property type="match status" value="1"/>
</dbReference>
<organism evidence="14 15">
    <name type="scientific">Rhipicephalus microplus</name>
    <name type="common">Cattle tick</name>
    <name type="synonym">Boophilus microplus</name>
    <dbReference type="NCBI Taxonomy" id="6941"/>
    <lineage>
        <taxon>Eukaryota</taxon>
        <taxon>Metazoa</taxon>
        <taxon>Ecdysozoa</taxon>
        <taxon>Arthropoda</taxon>
        <taxon>Chelicerata</taxon>
        <taxon>Arachnida</taxon>
        <taxon>Acari</taxon>
        <taxon>Parasitiformes</taxon>
        <taxon>Ixodida</taxon>
        <taxon>Ixodoidea</taxon>
        <taxon>Ixodidae</taxon>
        <taxon>Rhipicephalinae</taxon>
        <taxon>Rhipicephalus</taxon>
        <taxon>Boophilus</taxon>
    </lineage>
</organism>
<dbReference type="SMART" id="SM00692">
    <property type="entry name" value="DM3"/>
    <property type="match status" value="1"/>
</dbReference>
<evidence type="ECO:0000313" key="15">
    <source>
        <dbReference type="Proteomes" id="UP000821866"/>
    </source>
</evidence>
<protein>
    <recommendedName>
        <fullName evidence="13">THAP-type domain-containing protein</fullName>
    </recommendedName>
</protein>
<dbReference type="InterPro" id="IPR026516">
    <property type="entry name" value="THAP1/10"/>
</dbReference>
<evidence type="ECO:0000256" key="7">
    <source>
        <dbReference type="ARBA" id="ARBA00023054"/>
    </source>
</evidence>
<dbReference type="InterPro" id="IPR006612">
    <property type="entry name" value="THAP_Znf"/>
</dbReference>
<evidence type="ECO:0000259" key="13">
    <source>
        <dbReference type="PROSITE" id="PS50950"/>
    </source>
</evidence>
<evidence type="ECO:0000313" key="14">
    <source>
        <dbReference type="EMBL" id="KAH7934550.1"/>
    </source>
</evidence>
<evidence type="ECO:0000256" key="2">
    <source>
        <dbReference type="ARBA" id="ARBA00006177"/>
    </source>
</evidence>
<keyword evidence="8 12" id="KW-0238">DNA-binding</keyword>
<dbReference type="SUPFAM" id="SSF57716">
    <property type="entry name" value="Glucocorticoid receptor-like (DNA-binding domain)"/>
    <property type="match status" value="1"/>
</dbReference>
<dbReference type="Gene3D" id="6.20.210.20">
    <property type="entry name" value="THAP domain"/>
    <property type="match status" value="1"/>
</dbReference>
<comment type="subcellular location">
    <subcellularLocation>
        <location evidence="1">Nucleus</location>
        <location evidence="1">Nucleoplasm</location>
    </subcellularLocation>
</comment>
<reference evidence="14" key="2">
    <citation type="submission" date="2021-09" db="EMBL/GenBank/DDBJ databases">
        <authorList>
            <person name="Jia N."/>
            <person name="Wang J."/>
            <person name="Shi W."/>
            <person name="Du L."/>
            <person name="Sun Y."/>
            <person name="Zhan W."/>
            <person name="Jiang J."/>
            <person name="Wang Q."/>
            <person name="Zhang B."/>
            <person name="Ji P."/>
            <person name="Sakyi L.B."/>
            <person name="Cui X."/>
            <person name="Yuan T."/>
            <person name="Jiang B."/>
            <person name="Yang W."/>
            <person name="Lam T.T.-Y."/>
            <person name="Chang Q."/>
            <person name="Ding S."/>
            <person name="Wang X."/>
            <person name="Zhu J."/>
            <person name="Ruan X."/>
            <person name="Zhao L."/>
            <person name="Wei J."/>
            <person name="Que T."/>
            <person name="Du C."/>
            <person name="Cheng J."/>
            <person name="Dai P."/>
            <person name="Han X."/>
            <person name="Huang E."/>
            <person name="Gao Y."/>
            <person name="Liu J."/>
            <person name="Shao H."/>
            <person name="Ye R."/>
            <person name="Li L."/>
            <person name="Wei W."/>
            <person name="Wang X."/>
            <person name="Wang C."/>
            <person name="Huo Q."/>
            <person name="Li W."/>
            <person name="Guo W."/>
            <person name="Chen H."/>
            <person name="Chen S."/>
            <person name="Zhou L."/>
            <person name="Zhou L."/>
            <person name="Ni X."/>
            <person name="Tian J."/>
            <person name="Zhou Y."/>
            <person name="Sheng Y."/>
            <person name="Liu T."/>
            <person name="Pan Y."/>
            <person name="Xia L."/>
            <person name="Li J."/>
            <person name="Zhao F."/>
            <person name="Cao W."/>
        </authorList>
    </citation>
    <scope>NUCLEOTIDE SEQUENCE</scope>
    <source>
        <strain evidence="14">Rmic-2018</strain>
        <tissue evidence="14">Larvae</tissue>
    </source>
</reference>
<feature type="domain" description="THAP-type" evidence="13">
    <location>
        <begin position="1"/>
        <end position="82"/>
    </location>
</feature>
<evidence type="ECO:0000256" key="3">
    <source>
        <dbReference type="ARBA" id="ARBA00022723"/>
    </source>
</evidence>
<dbReference type="Pfam" id="PF05485">
    <property type="entry name" value="THAP"/>
    <property type="match status" value="1"/>
</dbReference>
<keyword evidence="6" id="KW-0805">Transcription regulation</keyword>
<comment type="similarity">
    <text evidence="2">Belongs to the THAP1 family.</text>
</comment>
<name>A0A9J6CV48_RHIMP</name>
<evidence type="ECO:0000256" key="10">
    <source>
        <dbReference type="ARBA" id="ARBA00023242"/>
    </source>
</evidence>
<dbReference type="VEuPathDB" id="VectorBase:LOC119169604"/>
<keyword evidence="15" id="KW-1185">Reference proteome</keyword>
<dbReference type="Proteomes" id="UP000821866">
    <property type="component" value="Unassembled WGS sequence"/>
</dbReference>
<dbReference type="EMBL" id="JABSTU010006274">
    <property type="protein sequence ID" value="KAH7934550.1"/>
    <property type="molecule type" value="Genomic_DNA"/>
</dbReference>
<evidence type="ECO:0000256" key="11">
    <source>
        <dbReference type="ARBA" id="ARBA00023306"/>
    </source>
</evidence>
<keyword evidence="10" id="KW-0539">Nucleus</keyword>
<keyword evidence="9" id="KW-0804">Transcription</keyword>
<keyword evidence="3" id="KW-0479">Metal-binding</keyword>
<evidence type="ECO:0000256" key="4">
    <source>
        <dbReference type="ARBA" id="ARBA00022771"/>
    </source>
</evidence>
<dbReference type="PROSITE" id="PS50950">
    <property type="entry name" value="ZF_THAP"/>
    <property type="match status" value="1"/>
</dbReference>
<reference evidence="14" key="1">
    <citation type="journal article" date="2020" name="Cell">
        <title>Large-Scale Comparative Analyses of Tick Genomes Elucidate Their Genetic Diversity and Vector Capacities.</title>
        <authorList>
            <consortium name="Tick Genome and Microbiome Consortium (TIGMIC)"/>
            <person name="Jia N."/>
            <person name="Wang J."/>
            <person name="Shi W."/>
            <person name="Du L."/>
            <person name="Sun Y."/>
            <person name="Zhan W."/>
            <person name="Jiang J.F."/>
            <person name="Wang Q."/>
            <person name="Zhang B."/>
            <person name="Ji P."/>
            <person name="Bell-Sakyi L."/>
            <person name="Cui X.M."/>
            <person name="Yuan T.T."/>
            <person name="Jiang B.G."/>
            <person name="Yang W.F."/>
            <person name="Lam T.T."/>
            <person name="Chang Q.C."/>
            <person name="Ding S.J."/>
            <person name="Wang X.J."/>
            <person name="Zhu J.G."/>
            <person name="Ruan X.D."/>
            <person name="Zhao L."/>
            <person name="Wei J.T."/>
            <person name="Ye R.Z."/>
            <person name="Que T.C."/>
            <person name="Du C.H."/>
            <person name="Zhou Y.H."/>
            <person name="Cheng J.X."/>
            <person name="Dai P.F."/>
            <person name="Guo W.B."/>
            <person name="Han X.H."/>
            <person name="Huang E.J."/>
            <person name="Li L.F."/>
            <person name="Wei W."/>
            <person name="Gao Y.C."/>
            <person name="Liu J.Z."/>
            <person name="Shao H.Z."/>
            <person name="Wang X."/>
            <person name="Wang C.C."/>
            <person name="Yang T.C."/>
            <person name="Huo Q.B."/>
            <person name="Li W."/>
            <person name="Chen H.Y."/>
            <person name="Chen S.E."/>
            <person name="Zhou L.G."/>
            <person name="Ni X.B."/>
            <person name="Tian J.H."/>
            <person name="Sheng Y."/>
            <person name="Liu T."/>
            <person name="Pan Y.S."/>
            <person name="Xia L.Y."/>
            <person name="Li J."/>
            <person name="Zhao F."/>
            <person name="Cao W.C."/>
        </authorList>
    </citation>
    <scope>NUCLEOTIDE SEQUENCE</scope>
    <source>
        <strain evidence="14">Rmic-2018</strain>
    </source>
</reference>
<gene>
    <name evidence="14" type="ORF">HPB51_029084</name>
</gene>
<dbReference type="GO" id="GO:0008270">
    <property type="term" value="F:zinc ion binding"/>
    <property type="evidence" value="ECO:0007669"/>
    <property type="project" value="UniProtKB-KW"/>
</dbReference>
<dbReference type="InterPro" id="IPR038441">
    <property type="entry name" value="THAP_Znf_sf"/>
</dbReference>
<proteinExistence type="inferred from homology"/>
<dbReference type="InterPro" id="IPR048365">
    <property type="entry name" value="TNP-like_RNaseH_N"/>
</dbReference>
<comment type="caution">
    <text evidence="14">The sequence shown here is derived from an EMBL/GenBank/DDBJ whole genome shotgun (WGS) entry which is preliminary data.</text>
</comment>
<dbReference type="GO" id="GO:0005654">
    <property type="term" value="C:nucleoplasm"/>
    <property type="evidence" value="ECO:0007669"/>
    <property type="project" value="UniProtKB-SubCell"/>
</dbReference>
<evidence type="ECO:0000256" key="6">
    <source>
        <dbReference type="ARBA" id="ARBA00023015"/>
    </source>
</evidence>
<dbReference type="GO" id="GO:0043565">
    <property type="term" value="F:sequence-specific DNA binding"/>
    <property type="evidence" value="ECO:0007669"/>
    <property type="project" value="InterPro"/>
</dbReference>
<dbReference type="PANTHER" id="PTHR46600:SF1">
    <property type="entry name" value="THAP DOMAIN-CONTAINING PROTEIN 1"/>
    <property type="match status" value="1"/>
</dbReference>